<dbReference type="CDD" id="cd00024">
    <property type="entry name" value="CD_CSD"/>
    <property type="match status" value="1"/>
</dbReference>
<dbReference type="InterPro" id="IPR051219">
    <property type="entry name" value="Heterochromatin_chromo-domain"/>
</dbReference>
<evidence type="ECO:0000256" key="2">
    <source>
        <dbReference type="ARBA" id="ARBA00023242"/>
    </source>
</evidence>
<comment type="subcellular location">
    <subcellularLocation>
        <location evidence="1">Nucleus</location>
    </subcellularLocation>
</comment>
<dbReference type="InterPro" id="IPR000953">
    <property type="entry name" value="Chromo/chromo_shadow_dom"/>
</dbReference>
<dbReference type="PROSITE" id="PS50013">
    <property type="entry name" value="CHROMO_2"/>
    <property type="match status" value="1"/>
</dbReference>
<name>A0ABP1PVJ6_9HEXA</name>
<dbReference type="SMART" id="SM00298">
    <property type="entry name" value="CHROMO"/>
    <property type="match status" value="1"/>
</dbReference>
<evidence type="ECO:0000256" key="3">
    <source>
        <dbReference type="SAM" id="MobiDB-lite"/>
    </source>
</evidence>
<keyword evidence="6" id="KW-1185">Reference proteome</keyword>
<dbReference type="PROSITE" id="PS00598">
    <property type="entry name" value="CHROMO_1"/>
    <property type="match status" value="1"/>
</dbReference>
<organism evidence="5 6">
    <name type="scientific">Orchesella dallaii</name>
    <dbReference type="NCBI Taxonomy" id="48710"/>
    <lineage>
        <taxon>Eukaryota</taxon>
        <taxon>Metazoa</taxon>
        <taxon>Ecdysozoa</taxon>
        <taxon>Arthropoda</taxon>
        <taxon>Hexapoda</taxon>
        <taxon>Collembola</taxon>
        <taxon>Entomobryomorpha</taxon>
        <taxon>Entomobryoidea</taxon>
        <taxon>Orchesellidae</taxon>
        <taxon>Orchesellinae</taxon>
        <taxon>Orchesella</taxon>
    </lineage>
</organism>
<proteinExistence type="predicted"/>
<dbReference type="EMBL" id="CAXLJM020000008">
    <property type="protein sequence ID" value="CAL8075717.1"/>
    <property type="molecule type" value="Genomic_DNA"/>
</dbReference>
<sequence length="107" mass="12819">MEVEKFLKVKTVKTQRQFLVKWKGFSRNYATWEPEENLDCKELIKAFNDEEDEKYENERVIVLLERTCEPRQPRPSERIKRKSKVLDTPEVTGKRMGTTKAKTQKKK</sequence>
<evidence type="ECO:0000313" key="6">
    <source>
        <dbReference type="Proteomes" id="UP001642540"/>
    </source>
</evidence>
<dbReference type="PANTHER" id="PTHR22812">
    <property type="entry name" value="CHROMOBOX PROTEIN"/>
    <property type="match status" value="1"/>
</dbReference>
<dbReference type="InterPro" id="IPR023780">
    <property type="entry name" value="Chromo_domain"/>
</dbReference>
<dbReference type="Proteomes" id="UP001642540">
    <property type="component" value="Unassembled WGS sequence"/>
</dbReference>
<evidence type="ECO:0000256" key="1">
    <source>
        <dbReference type="ARBA" id="ARBA00004123"/>
    </source>
</evidence>
<keyword evidence="2" id="KW-0539">Nucleus</keyword>
<accession>A0ABP1PVJ6</accession>
<dbReference type="Gene3D" id="2.40.50.40">
    <property type="match status" value="1"/>
</dbReference>
<feature type="region of interest" description="Disordered" evidence="3">
    <location>
        <begin position="71"/>
        <end position="107"/>
    </location>
</feature>
<dbReference type="SUPFAM" id="SSF54160">
    <property type="entry name" value="Chromo domain-like"/>
    <property type="match status" value="1"/>
</dbReference>
<feature type="domain" description="Chromo" evidence="4">
    <location>
        <begin position="1"/>
        <end position="59"/>
    </location>
</feature>
<gene>
    <name evidence="5" type="ORF">ODALV1_LOCUS3265</name>
</gene>
<dbReference type="InterPro" id="IPR023779">
    <property type="entry name" value="Chromodomain_CS"/>
</dbReference>
<dbReference type="Pfam" id="PF00385">
    <property type="entry name" value="Chromo"/>
    <property type="match status" value="1"/>
</dbReference>
<protein>
    <recommendedName>
        <fullName evidence="4">Chromo domain-containing protein</fullName>
    </recommendedName>
</protein>
<evidence type="ECO:0000313" key="5">
    <source>
        <dbReference type="EMBL" id="CAL8075717.1"/>
    </source>
</evidence>
<dbReference type="InterPro" id="IPR016197">
    <property type="entry name" value="Chromo-like_dom_sf"/>
</dbReference>
<reference evidence="5 6" key="1">
    <citation type="submission" date="2024-08" db="EMBL/GenBank/DDBJ databases">
        <authorList>
            <person name="Cucini C."/>
            <person name="Frati F."/>
        </authorList>
    </citation>
    <scope>NUCLEOTIDE SEQUENCE [LARGE SCALE GENOMIC DNA]</scope>
</reference>
<comment type="caution">
    <text evidence="5">The sequence shown here is derived from an EMBL/GenBank/DDBJ whole genome shotgun (WGS) entry which is preliminary data.</text>
</comment>
<evidence type="ECO:0000259" key="4">
    <source>
        <dbReference type="PROSITE" id="PS50013"/>
    </source>
</evidence>